<name>A0A425Y073_9BACT</name>
<keyword evidence="2" id="KW-1185">Reference proteome</keyword>
<evidence type="ECO:0000313" key="2">
    <source>
        <dbReference type="Proteomes" id="UP000285794"/>
    </source>
</evidence>
<reference evidence="1 2" key="1">
    <citation type="submission" date="2018-07" db="EMBL/GenBank/DDBJ databases">
        <title>Draft genome sequence of Ancylomarina sp. M1P.</title>
        <authorList>
            <person name="Yadav S."/>
            <person name="Villanueva L."/>
            <person name="Damste J.S.S."/>
        </authorList>
    </citation>
    <scope>NUCLEOTIDE SEQUENCE [LARGE SCALE GENOMIC DNA]</scope>
    <source>
        <strain evidence="1 2">M1P</strain>
    </source>
</reference>
<dbReference type="AlphaFoldDB" id="A0A425Y073"/>
<sequence length="76" mass="9316">MNQQTEKLELIEWLVKQSDSSVIERFQKLKGENFNSPDSEREMTPDERAFLYRIQFLEDRSSQEQDECRDFYEQYL</sequence>
<evidence type="ECO:0000313" key="1">
    <source>
        <dbReference type="EMBL" id="RRG21139.1"/>
    </source>
</evidence>
<comment type="caution">
    <text evidence="1">The sequence shown here is derived from an EMBL/GenBank/DDBJ whole genome shotgun (WGS) entry which is preliminary data.</text>
</comment>
<dbReference type="Proteomes" id="UP000285794">
    <property type="component" value="Unassembled WGS sequence"/>
</dbReference>
<dbReference type="EMBL" id="QQWG01000009">
    <property type="protein sequence ID" value="RRG21139.1"/>
    <property type="molecule type" value="Genomic_DNA"/>
</dbReference>
<gene>
    <name evidence="1" type="ORF">DWB61_10375</name>
</gene>
<dbReference type="OrthoDB" id="770454at2"/>
<protein>
    <submittedName>
        <fullName evidence="1">Uncharacterized protein</fullName>
    </submittedName>
</protein>
<proteinExistence type="predicted"/>
<accession>A0A425Y073</accession>
<dbReference type="RefSeq" id="WP_125030831.1">
    <property type="nucleotide sequence ID" value="NZ_JAPXVP010000008.1"/>
</dbReference>
<organism evidence="1 2">
    <name type="scientific">Ancylomarina euxinus</name>
    <dbReference type="NCBI Taxonomy" id="2283627"/>
    <lineage>
        <taxon>Bacteria</taxon>
        <taxon>Pseudomonadati</taxon>
        <taxon>Bacteroidota</taxon>
        <taxon>Bacteroidia</taxon>
        <taxon>Marinilabiliales</taxon>
        <taxon>Marinifilaceae</taxon>
        <taxon>Ancylomarina</taxon>
    </lineage>
</organism>